<reference evidence="1" key="1">
    <citation type="journal article" date="2021" name="New Phytol.">
        <title>Evolutionary innovations through gain and loss of genes in the ectomycorrhizal Boletales.</title>
        <authorList>
            <person name="Wu G."/>
            <person name="Miyauchi S."/>
            <person name="Morin E."/>
            <person name="Kuo A."/>
            <person name="Drula E."/>
            <person name="Varga T."/>
            <person name="Kohler A."/>
            <person name="Feng B."/>
            <person name="Cao Y."/>
            <person name="Lipzen A."/>
            <person name="Daum C."/>
            <person name="Hundley H."/>
            <person name="Pangilinan J."/>
            <person name="Johnson J."/>
            <person name="Barry K."/>
            <person name="LaButti K."/>
            <person name="Ng V."/>
            <person name="Ahrendt S."/>
            <person name="Min B."/>
            <person name="Choi I.G."/>
            <person name="Park H."/>
            <person name="Plett J.M."/>
            <person name="Magnuson J."/>
            <person name="Spatafora J.W."/>
            <person name="Nagy L.G."/>
            <person name="Henrissat B."/>
            <person name="Grigoriev I.V."/>
            <person name="Yang Z.L."/>
            <person name="Xu J."/>
            <person name="Martin F.M."/>
        </authorList>
    </citation>
    <scope>NUCLEOTIDE SEQUENCE</scope>
    <source>
        <strain evidence="1">ATCC 28755</strain>
    </source>
</reference>
<dbReference type="EMBL" id="MU267726">
    <property type="protein sequence ID" value="KAH7910126.1"/>
    <property type="molecule type" value="Genomic_DNA"/>
</dbReference>
<evidence type="ECO:0000313" key="2">
    <source>
        <dbReference type="Proteomes" id="UP000790377"/>
    </source>
</evidence>
<comment type="caution">
    <text evidence="1">The sequence shown here is derived from an EMBL/GenBank/DDBJ whole genome shotgun (WGS) entry which is preliminary data.</text>
</comment>
<sequence length="330" mass="36752">MSWTPDETSTQLAIETAWLQGCVAAGVVYGVVVVLFVICFYKLWERIRSKRKEAANFMLIYLITVFACATVVFATNSAFVQLAFINNRDYPGGPGAYTSAMFSSPVNLVSSTACVLASWCATGLMAWRCIIIYQSCEYVVKRLIYGCLSLVAVGFIAISLLWLVQVCSPASSPAQNTMMSVNYTTPFFSTALVTNVIITVLIVARILIHRREMKRQFDPEDYAVCSYTGLPAIIIESASIYTASYLLFIISFATNSVSQMAFLQVVSHMDTLASFLIVYRVLQGKAWTRETFSHPNEFMSDKLSRPISPIRFKQPPMEVQVTVDVSEIHV</sequence>
<name>A0ACB8AAU2_9AGAM</name>
<organism evidence="1 2">
    <name type="scientific">Hygrophoropsis aurantiaca</name>
    <dbReference type="NCBI Taxonomy" id="72124"/>
    <lineage>
        <taxon>Eukaryota</taxon>
        <taxon>Fungi</taxon>
        <taxon>Dikarya</taxon>
        <taxon>Basidiomycota</taxon>
        <taxon>Agaricomycotina</taxon>
        <taxon>Agaricomycetes</taxon>
        <taxon>Agaricomycetidae</taxon>
        <taxon>Boletales</taxon>
        <taxon>Coniophorineae</taxon>
        <taxon>Hygrophoropsidaceae</taxon>
        <taxon>Hygrophoropsis</taxon>
    </lineage>
</organism>
<dbReference type="Proteomes" id="UP000790377">
    <property type="component" value="Unassembled WGS sequence"/>
</dbReference>
<proteinExistence type="predicted"/>
<protein>
    <submittedName>
        <fullName evidence="1">Uncharacterized protein</fullName>
    </submittedName>
</protein>
<accession>A0ACB8AAU2</accession>
<evidence type="ECO:0000313" key="1">
    <source>
        <dbReference type="EMBL" id="KAH7910126.1"/>
    </source>
</evidence>
<gene>
    <name evidence="1" type="ORF">BJ138DRAFT_1114380</name>
</gene>
<keyword evidence="2" id="KW-1185">Reference proteome</keyword>